<evidence type="ECO:0000256" key="1">
    <source>
        <dbReference type="ARBA" id="ARBA00022490"/>
    </source>
</evidence>
<keyword evidence="3 4" id="KW-0694">RNA-binding</keyword>
<evidence type="ECO:0000256" key="3">
    <source>
        <dbReference type="ARBA" id="ARBA00022884"/>
    </source>
</evidence>
<dbReference type="InterPro" id="IPR036107">
    <property type="entry name" value="CsrA_sf"/>
</dbReference>
<proteinExistence type="inferred from homology"/>
<sequence>MLILTRKKEQSIRINENIEVTILEIDGANVKIGIAAPSYVRILRSELTKDIKVSNEQATHQNTNIIKKMIKKLTESK</sequence>
<dbReference type="InterPro" id="IPR003751">
    <property type="entry name" value="CsrA"/>
</dbReference>
<evidence type="ECO:0000256" key="4">
    <source>
        <dbReference type="HAMAP-Rule" id="MF_00167"/>
    </source>
</evidence>
<keyword evidence="1 4" id="KW-0963">Cytoplasm</keyword>
<comment type="similarity">
    <text evidence="4">Belongs to the CsrA/RsmA family.</text>
</comment>
<gene>
    <name evidence="4 5" type="primary">csrA</name>
    <name evidence="5" type="ORF">Q2362_00340</name>
</gene>
<dbReference type="HAMAP" id="MF_00167">
    <property type="entry name" value="CsrA"/>
    <property type="match status" value="1"/>
</dbReference>
<protein>
    <recommendedName>
        <fullName evidence="4">Translational regulator CsrA</fullName>
    </recommendedName>
</protein>
<dbReference type="NCBIfam" id="TIGR00202">
    <property type="entry name" value="csrA"/>
    <property type="match status" value="1"/>
</dbReference>
<keyword evidence="4" id="KW-0678">Repressor</keyword>
<comment type="function">
    <text evidence="4">A translational regulator that binds mRNA to regulate translation initiation and/or mRNA stability. Usually binds in the 5'-UTR at or near the Shine-Dalgarno sequence preventing ribosome-binding, thus repressing translation. Its main target seems to be the major flagellin gene, while its function is anatagonized by FliW.</text>
</comment>
<dbReference type="Gene3D" id="2.60.40.4380">
    <property type="entry name" value="Translational regulator CsrA"/>
    <property type="match status" value="1"/>
</dbReference>
<keyword evidence="4" id="KW-1005">Bacterial flagellum biogenesis</keyword>
<dbReference type="EMBL" id="JAULJQ010000001">
    <property type="protein sequence ID" value="MDO2408545.1"/>
    <property type="molecule type" value="Genomic_DNA"/>
</dbReference>
<dbReference type="PANTHER" id="PTHR34984:SF1">
    <property type="entry name" value="CARBON STORAGE REGULATOR"/>
    <property type="match status" value="1"/>
</dbReference>
<dbReference type="Pfam" id="PF02599">
    <property type="entry name" value="CsrA"/>
    <property type="match status" value="1"/>
</dbReference>
<dbReference type="SUPFAM" id="SSF117130">
    <property type="entry name" value="CsrA-like"/>
    <property type="match status" value="1"/>
</dbReference>
<dbReference type="PANTHER" id="PTHR34984">
    <property type="entry name" value="CARBON STORAGE REGULATOR"/>
    <property type="match status" value="1"/>
</dbReference>
<dbReference type="RefSeq" id="WP_302243260.1">
    <property type="nucleotide sequence ID" value="NZ_JAULJQ010000001.1"/>
</dbReference>
<reference evidence="5 6" key="1">
    <citation type="submission" date="2023-06" db="EMBL/GenBank/DDBJ databases">
        <title>Campylobacter magnum sp. nov., isolated from cecal contents of domestic pigs (Sus scrofa domesticus).</title>
        <authorList>
            <person name="Papic B."/>
            <person name="Gruntar I."/>
        </authorList>
    </citation>
    <scope>NUCLEOTIDE SEQUENCE [LARGE SCALE GENOMIC DNA]</scope>
    <source>
        <strain evidence="6">34484-21</strain>
    </source>
</reference>
<evidence type="ECO:0000313" key="6">
    <source>
        <dbReference type="Proteomes" id="UP001171111"/>
    </source>
</evidence>
<comment type="subunit">
    <text evidence="4">Homodimer; the beta-strands of each monomer intercalate to form a hydrophobic core, while the alpha-helices form wings that extend away from the core.</text>
</comment>
<comment type="subcellular location">
    <subcellularLocation>
        <location evidence="4">Cytoplasm</location>
    </subcellularLocation>
</comment>
<dbReference type="Proteomes" id="UP001171111">
    <property type="component" value="Unassembled WGS sequence"/>
</dbReference>
<evidence type="ECO:0000313" key="5">
    <source>
        <dbReference type="EMBL" id="MDO2408545.1"/>
    </source>
</evidence>
<comment type="caution">
    <text evidence="5">The sequence shown here is derived from an EMBL/GenBank/DDBJ whole genome shotgun (WGS) entry which is preliminary data.</text>
</comment>
<evidence type="ECO:0000256" key="2">
    <source>
        <dbReference type="ARBA" id="ARBA00022845"/>
    </source>
</evidence>
<accession>A0ABT8T4R6</accession>
<name>A0ABT8T4R6_9BACT</name>
<organism evidence="5 6">
    <name type="scientific">Campylobacter magnus</name>
    <dbReference type="NCBI Taxonomy" id="3026462"/>
    <lineage>
        <taxon>Bacteria</taxon>
        <taxon>Pseudomonadati</taxon>
        <taxon>Campylobacterota</taxon>
        <taxon>Epsilonproteobacteria</taxon>
        <taxon>Campylobacterales</taxon>
        <taxon>Campylobacteraceae</taxon>
        <taxon>Campylobacter</taxon>
    </lineage>
</organism>
<keyword evidence="6" id="KW-1185">Reference proteome</keyword>
<keyword evidence="2 4" id="KW-0810">Translation regulation</keyword>